<dbReference type="RefSeq" id="WP_263853297.1">
    <property type="nucleotide sequence ID" value="NZ_JBHTMO010000012.1"/>
</dbReference>
<organism evidence="1 2">
    <name type="scientific">Lacticaseibacillus jixianensis</name>
    <dbReference type="NCBI Taxonomy" id="2486012"/>
    <lineage>
        <taxon>Bacteria</taxon>
        <taxon>Bacillati</taxon>
        <taxon>Bacillota</taxon>
        <taxon>Bacilli</taxon>
        <taxon>Lactobacillales</taxon>
        <taxon>Lactobacillaceae</taxon>
        <taxon>Lacticaseibacillus</taxon>
    </lineage>
</organism>
<comment type="caution">
    <text evidence="1">The sequence shown here is derived from an EMBL/GenBank/DDBJ whole genome shotgun (WGS) entry which is preliminary data.</text>
</comment>
<name>A0ABW4B7J3_9LACO</name>
<keyword evidence="2" id="KW-1185">Reference proteome</keyword>
<evidence type="ECO:0000313" key="2">
    <source>
        <dbReference type="Proteomes" id="UP001597249"/>
    </source>
</evidence>
<dbReference type="EMBL" id="JBHTMO010000012">
    <property type="protein sequence ID" value="MFD1392869.1"/>
    <property type="molecule type" value="Genomic_DNA"/>
</dbReference>
<dbReference type="Proteomes" id="UP001597249">
    <property type="component" value="Unassembled WGS sequence"/>
</dbReference>
<evidence type="ECO:0000313" key="1">
    <source>
        <dbReference type="EMBL" id="MFD1392869.1"/>
    </source>
</evidence>
<proteinExistence type="predicted"/>
<accession>A0ABW4B7J3</accession>
<protein>
    <recommendedName>
        <fullName evidence="3">Transposase</fullName>
    </recommendedName>
</protein>
<sequence length="42" mass="4826">MVDIVKGHDRLALVGWINLKIALDECWQVVRHVLPPFRDGSQ</sequence>
<evidence type="ECO:0008006" key="3">
    <source>
        <dbReference type="Google" id="ProtNLM"/>
    </source>
</evidence>
<reference evidence="2" key="1">
    <citation type="journal article" date="2019" name="Int. J. Syst. Evol. Microbiol.">
        <title>The Global Catalogue of Microorganisms (GCM) 10K type strain sequencing project: providing services to taxonomists for standard genome sequencing and annotation.</title>
        <authorList>
            <consortium name="The Broad Institute Genomics Platform"/>
            <consortium name="The Broad Institute Genome Sequencing Center for Infectious Disease"/>
            <person name="Wu L."/>
            <person name="Ma J."/>
        </authorList>
    </citation>
    <scope>NUCLEOTIDE SEQUENCE [LARGE SCALE GENOMIC DNA]</scope>
    <source>
        <strain evidence="2">CCM 8911</strain>
    </source>
</reference>
<gene>
    <name evidence="1" type="ORF">ACFQ3L_04595</name>
</gene>